<accession>A0A913XKC2</accession>
<dbReference type="PANTHER" id="PTHR46129:SF2">
    <property type="entry name" value="SYNAPTOTAGMIN 14, ISOFORM D"/>
    <property type="match status" value="1"/>
</dbReference>
<evidence type="ECO:0000256" key="1">
    <source>
        <dbReference type="SAM" id="Phobius"/>
    </source>
</evidence>
<dbReference type="AlphaFoldDB" id="A0A913XKC2"/>
<name>A0A913XKC2_EXADI</name>
<dbReference type="InterPro" id="IPR043541">
    <property type="entry name" value="SYT14/14L/16"/>
</dbReference>
<keyword evidence="4" id="KW-1185">Reference proteome</keyword>
<organism evidence="3 4">
    <name type="scientific">Exaiptasia diaphana</name>
    <name type="common">Tropical sea anemone</name>
    <name type="synonym">Aiptasia pulchella</name>
    <dbReference type="NCBI Taxonomy" id="2652724"/>
    <lineage>
        <taxon>Eukaryota</taxon>
        <taxon>Metazoa</taxon>
        <taxon>Cnidaria</taxon>
        <taxon>Anthozoa</taxon>
        <taxon>Hexacorallia</taxon>
        <taxon>Actiniaria</taxon>
        <taxon>Aiptasiidae</taxon>
        <taxon>Exaiptasia</taxon>
    </lineage>
</organism>
<dbReference type="Gene3D" id="2.60.40.150">
    <property type="entry name" value="C2 domain"/>
    <property type="match status" value="1"/>
</dbReference>
<dbReference type="KEGG" id="epa:110244319"/>
<dbReference type="InterPro" id="IPR035892">
    <property type="entry name" value="C2_domain_sf"/>
</dbReference>
<evidence type="ECO:0000259" key="2">
    <source>
        <dbReference type="PROSITE" id="PS50004"/>
    </source>
</evidence>
<reference evidence="3" key="1">
    <citation type="submission" date="2022-11" db="UniProtKB">
        <authorList>
            <consortium name="EnsemblMetazoa"/>
        </authorList>
    </citation>
    <scope>IDENTIFICATION</scope>
</reference>
<dbReference type="GeneID" id="110244319"/>
<dbReference type="OrthoDB" id="5968147at2759"/>
<dbReference type="SUPFAM" id="SSF49562">
    <property type="entry name" value="C2 domain (Calcium/lipid-binding domain, CaLB)"/>
    <property type="match status" value="1"/>
</dbReference>
<evidence type="ECO:0000313" key="3">
    <source>
        <dbReference type="EnsemblMetazoa" id="XP_020906183.1"/>
    </source>
</evidence>
<dbReference type="EnsemblMetazoa" id="XM_021050524.2">
    <property type="protein sequence ID" value="XP_020906183.1"/>
    <property type="gene ID" value="LOC110244319"/>
</dbReference>
<sequence length="257" mass="29585">MGLYTVQRAKRLTNWNTSVHTSLWDTTTDDDFEVPLPAIILLGVLGFCLIIVIILYLVLQHNQNKLLDKVGGKGRDKKEEYETSLLSEERSDLDDEEQMFPVSGKEYVEKHDEFYAPAPPKTAVLVVSVTYSSRIGRLFVEIIQLESIAKEIKRSDFGMSVSVHARLQPLPEQFRHKTTSKNILKPIFNEKFAFDGFCRSDLKKCWFRFRIYSHRTIGRSKILGQVNVGVMEFEVDGIWSTLKLDVAPSEEVHRLFK</sequence>
<keyword evidence="1" id="KW-1133">Transmembrane helix</keyword>
<dbReference type="PROSITE" id="PS50004">
    <property type="entry name" value="C2"/>
    <property type="match status" value="1"/>
</dbReference>
<dbReference type="InterPro" id="IPR000008">
    <property type="entry name" value="C2_dom"/>
</dbReference>
<protein>
    <recommendedName>
        <fullName evidence="2">C2 domain-containing protein</fullName>
    </recommendedName>
</protein>
<dbReference type="GO" id="GO:0005543">
    <property type="term" value="F:phospholipid binding"/>
    <property type="evidence" value="ECO:0007669"/>
    <property type="project" value="TreeGrafter"/>
</dbReference>
<dbReference type="RefSeq" id="XP_020906183.1">
    <property type="nucleotide sequence ID" value="XM_021050524.2"/>
</dbReference>
<keyword evidence="1" id="KW-0812">Transmembrane</keyword>
<dbReference type="PANTHER" id="PTHR46129">
    <property type="entry name" value="SYNAPTOTAGMIN 14, ISOFORM D"/>
    <property type="match status" value="1"/>
</dbReference>
<feature type="domain" description="C2" evidence="2">
    <location>
        <begin position="121"/>
        <end position="253"/>
    </location>
</feature>
<keyword evidence="1" id="KW-0472">Membrane</keyword>
<feature type="transmembrane region" description="Helical" evidence="1">
    <location>
        <begin position="38"/>
        <end position="59"/>
    </location>
</feature>
<dbReference type="Pfam" id="PF00168">
    <property type="entry name" value="C2"/>
    <property type="match status" value="1"/>
</dbReference>
<proteinExistence type="predicted"/>
<dbReference type="Proteomes" id="UP000887567">
    <property type="component" value="Unplaced"/>
</dbReference>
<evidence type="ECO:0000313" key="4">
    <source>
        <dbReference type="Proteomes" id="UP000887567"/>
    </source>
</evidence>